<feature type="chain" id="PRO_5017288219" evidence="1">
    <location>
        <begin position="28"/>
        <end position="255"/>
    </location>
</feature>
<protein>
    <submittedName>
        <fullName evidence="2">Salt-induced outer membrane protein YdiY</fullName>
    </submittedName>
</protein>
<dbReference type="EMBL" id="FNLO01000004">
    <property type="protein sequence ID" value="SDV47982.1"/>
    <property type="molecule type" value="Genomic_DNA"/>
</dbReference>
<evidence type="ECO:0000313" key="2">
    <source>
        <dbReference type="EMBL" id="SDV47982.1"/>
    </source>
</evidence>
<feature type="signal peptide" evidence="1">
    <location>
        <begin position="1"/>
        <end position="27"/>
    </location>
</feature>
<dbReference type="Proteomes" id="UP000243719">
    <property type="component" value="Unassembled WGS sequence"/>
</dbReference>
<accession>A0A1H2PN33</accession>
<dbReference type="AlphaFoldDB" id="A0A1H2PN33"/>
<keyword evidence="1" id="KW-0732">Signal</keyword>
<dbReference type="InterPro" id="IPR007433">
    <property type="entry name" value="DUF481"/>
</dbReference>
<sequence length="255" mass="28314">MTTARTLTLAFSALSAIGLAAATPALAQPVKEDGQWRGSVNAGLSAASGNTTSASINASANATWADHINKFTASFTGLYGTETDNDGNKSTSNNLFRANALYTHNLNERVYTFGSLDLERNELQDLNFRSSIAGGMGYHVIRRTDETFNVFGGLSYNYERYKTEQRNYPELVLGQEWNRKVSDTVSFNERFAVYPNLGYPGYFRTQLDVGLTTKLSDRLNLNVSLQNRYQNHPVYQVKKMDTLFVTSIGYTFGAK</sequence>
<name>A0A1H2PN33_9BURK</name>
<keyword evidence="3" id="KW-1185">Reference proteome</keyword>
<reference evidence="3" key="1">
    <citation type="submission" date="2016-09" db="EMBL/GenBank/DDBJ databases">
        <authorList>
            <person name="Varghese N."/>
            <person name="Submissions S."/>
        </authorList>
    </citation>
    <scope>NUCLEOTIDE SEQUENCE [LARGE SCALE GENOMIC DNA]</scope>
    <source>
        <strain evidence="3">JS23</strain>
    </source>
</reference>
<evidence type="ECO:0000313" key="3">
    <source>
        <dbReference type="Proteomes" id="UP000243719"/>
    </source>
</evidence>
<proteinExistence type="predicted"/>
<dbReference type="RefSeq" id="WP_091906815.1">
    <property type="nucleotide sequence ID" value="NZ_FNLO01000004.1"/>
</dbReference>
<evidence type="ECO:0000256" key="1">
    <source>
        <dbReference type="SAM" id="SignalP"/>
    </source>
</evidence>
<dbReference type="STRING" id="1770053.SAMN05216551_10451"/>
<organism evidence="2 3">
    <name type="scientific">Chitinasiproducens palmae</name>
    <dbReference type="NCBI Taxonomy" id="1770053"/>
    <lineage>
        <taxon>Bacteria</taxon>
        <taxon>Pseudomonadati</taxon>
        <taxon>Pseudomonadota</taxon>
        <taxon>Betaproteobacteria</taxon>
        <taxon>Burkholderiales</taxon>
        <taxon>Burkholderiaceae</taxon>
        <taxon>Chitinasiproducens</taxon>
    </lineage>
</organism>
<gene>
    <name evidence="2" type="ORF">SAMN05216551_10451</name>
</gene>
<dbReference type="Pfam" id="PF04338">
    <property type="entry name" value="DUF481"/>
    <property type="match status" value="1"/>
</dbReference>
<dbReference type="OrthoDB" id="9806250at2"/>